<dbReference type="AlphaFoldDB" id="A0A4R3MDE3"/>
<keyword evidence="2" id="KW-0238">DNA-binding</keyword>
<dbReference type="CDD" id="cd07377">
    <property type="entry name" value="WHTH_GntR"/>
    <property type="match status" value="1"/>
</dbReference>
<keyword evidence="7" id="KW-1185">Reference proteome</keyword>
<organism evidence="6 7">
    <name type="scientific">Tepidamorphus gemmatus</name>
    <dbReference type="NCBI Taxonomy" id="747076"/>
    <lineage>
        <taxon>Bacteria</taxon>
        <taxon>Pseudomonadati</taxon>
        <taxon>Pseudomonadota</taxon>
        <taxon>Alphaproteobacteria</taxon>
        <taxon>Hyphomicrobiales</taxon>
        <taxon>Tepidamorphaceae</taxon>
        <taxon>Tepidamorphus</taxon>
    </lineage>
</organism>
<evidence type="ECO:0000313" key="6">
    <source>
        <dbReference type="EMBL" id="TCT11571.1"/>
    </source>
</evidence>
<dbReference type="SMART" id="SM00866">
    <property type="entry name" value="UTRA"/>
    <property type="match status" value="1"/>
</dbReference>
<keyword evidence="3" id="KW-0804">Transcription</keyword>
<dbReference type="InterPro" id="IPR036390">
    <property type="entry name" value="WH_DNA-bd_sf"/>
</dbReference>
<dbReference type="PRINTS" id="PR00035">
    <property type="entry name" value="HTHGNTR"/>
</dbReference>
<dbReference type="InterPro" id="IPR000524">
    <property type="entry name" value="Tscrpt_reg_HTH_GntR"/>
</dbReference>
<feature type="region of interest" description="Disordered" evidence="4">
    <location>
        <begin position="248"/>
        <end position="267"/>
    </location>
</feature>
<accession>A0A4R3MDE3</accession>
<gene>
    <name evidence="6" type="ORF">EDC22_104334</name>
</gene>
<evidence type="ECO:0000256" key="3">
    <source>
        <dbReference type="ARBA" id="ARBA00023163"/>
    </source>
</evidence>
<keyword evidence="1" id="KW-0805">Transcription regulation</keyword>
<name>A0A4R3MDE3_9HYPH</name>
<evidence type="ECO:0000256" key="4">
    <source>
        <dbReference type="SAM" id="MobiDB-lite"/>
    </source>
</evidence>
<protein>
    <submittedName>
        <fullName evidence="6">GntR family transcriptional regulator</fullName>
    </submittedName>
</protein>
<dbReference type="RefSeq" id="WP_132806310.1">
    <property type="nucleotide sequence ID" value="NZ_SMAK01000004.1"/>
</dbReference>
<dbReference type="PANTHER" id="PTHR44846">
    <property type="entry name" value="MANNOSYL-D-GLYCERATE TRANSPORT/METABOLISM SYSTEM REPRESSOR MNGR-RELATED"/>
    <property type="match status" value="1"/>
</dbReference>
<dbReference type="InterPro" id="IPR028978">
    <property type="entry name" value="Chorismate_lyase_/UTRA_dom_sf"/>
</dbReference>
<dbReference type="Pfam" id="PF07702">
    <property type="entry name" value="UTRA"/>
    <property type="match status" value="1"/>
</dbReference>
<dbReference type="GO" id="GO:0045892">
    <property type="term" value="P:negative regulation of DNA-templated transcription"/>
    <property type="evidence" value="ECO:0007669"/>
    <property type="project" value="TreeGrafter"/>
</dbReference>
<dbReference type="Gene3D" id="1.10.10.10">
    <property type="entry name" value="Winged helix-like DNA-binding domain superfamily/Winged helix DNA-binding domain"/>
    <property type="match status" value="1"/>
</dbReference>
<dbReference type="SUPFAM" id="SSF64288">
    <property type="entry name" value="Chorismate lyase-like"/>
    <property type="match status" value="1"/>
</dbReference>
<dbReference type="Proteomes" id="UP000295678">
    <property type="component" value="Unassembled WGS sequence"/>
</dbReference>
<dbReference type="SMART" id="SM00345">
    <property type="entry name" value="HTH_GNTR"/>
    <property type="match status" value="1"/>
</dbReference>
<sequence>MTKIASAVTPDGGKTRRIYMVLRDEILGGTLVPGAPLPGELKLAERHGVSRVTIRRALDALVSDGLVERRPGSGTIVKRPQSRPVQIRADFATLMPHIRQMGEETTARLLSFSYGVPPAHVAEALRLAEGARAQRAVRLRLAQGLPFSYLTTFVPEEIAQGYSEADLATTPLFRLLEESGVRVDHAHQSVSAVLATPEIATALETEVGAALISLTRVVYDRDGRGIEYLSALYRPDRYQLELTLTRDDRGDTPRWQPVAAGGGSEAA</sequence>
<evidence type="ECO:0000256" key="1">
    <source>
        <dbReference type="ARBA" id="ARBA00023015"/>
    </source>
</evidence>
<comment type="caution">
    <text evidence="6">The sequence shown here is derived from an EMBL/GenBank/DDBJ whole genome shotgun (WGS) entry which is preliminary data.</text>
</comment>
<dbReference type="InterPro" id="IPR050679">
    <property type="entry name" value="Bact_HTH_transcr_reg"/>
</dbReference>
<dbReference type="EMBL" id="SMAK01000004">
    <property type="protein sequence ID" value="TCT11571.1"/>
    <property type="molecule type" value="Genomic_DNA"/>
</dbReference>
<evidence type="ECO:0000259" key="5">
    <source>
        <dbReference type="PROSITE" id="PS50949"/>
    </source>
</evidence>
<evidence type="ECO:0000256" key="2">
    <source>
        <dbReference type="ARBA" id="ARBA00023125"/>
    </source>
</evidence>
<dbReference type="SUPFAM" id="SSF46785">
    <property type="entry name" value="Winged helix' DNA-binding domain"/>
    <property type="match status" value="1"/>
</dbReference>
<feature type="domain" description="HTH gntR-type" evidence="5">
    <location>
        <begin position="12"/>
        <end position="80"/>
    </location>
</feature>
<dbReference type="InterPro" id="IPR011663">
    <property type="entry name" value="UTRA"/>
</dbReference>
<reference evidence="6 7" key="1">
    <citation type="submission" date="2019-03" db="EMBL/GenBank/DDBJ databases">
        <title>Genomic Encyclopedia of Type Strains, Phase IV (KMG-IV): sequencing the most valuable type-strain genomes for metagenomic binning, comparative biology and taxonomic classification.</title>
        <authorList>
            <person name="Goeker M."/>
        </authorList>
    </citation>
    <scope>NUCLEOTIDE SEQUENCE [LARGE SCALE GENOMIC DNA]</scope>
    <source>
        <strain evidence="6 7">DSM 19345</strain>
    </source>
</reference>
<dbReference type="Gene3D" id="3.40.1410.10">
    <property type="entry name" value="Chorismate lyase-like"/>
    <property type="match status" value="1"/>
</dbReference>
<dbReference type="GO" id="GO:0003677">
    <property type="term" value="F:DNA binding"/>
    <property type="evidence" value="ECO:0007669"/>
    <property type="project" value="UniProtKB-KW"/>
</dbReference>
<dbReference type="GO" id="GO:0003700">
    <property type="term" value="F:DNA-binding transcription factor activity"/>
    <property type="evidence" value="ECO:0007669"/>
    <property type="project" value="InterPro"/>
</dbReference>
<proteinExistence type="predicted"/>
<dbReference type="PANTHER" id="PTHR44846:SF1">
    <property type="entry name" value="MANNOSYL-D-GLYCERATE TRANSPORT_METABOLISM SYSTEM REPRESSOR MNGR-RELATED"/>
    <property type="match status" value="1"/>
</dbReference>
<dbReference type="OrthoDB" id="5450856at2"/>
<dbReference type="Pfam" id="PF00392">
    <property type="entry name" value="GntR"/>
    <property type="match status" value="1"/>
</dbReference>
<dbReference type="PROSITE" id="PS50949">
    <property type="entry name" value="HTH_GNTR"/>
    <property type="match status" value="1"/>
</dbReference>
<dbReference type="InterPro" id="IPR036388">
    <property type="entry name" value="WH-like_DNA-bd_sf"/>
</dbReference>
<evidence type="ECO:0000313" key="7">
    <source>
        <dbReference type="Proteomes" id="UP000295678"/>
    </source>
</evidence>